<sequence length="299" mass="33676">MKAVIAAAASLLLTSTASAQNFGVDVSFPIHYNFIGSDNLSATNEVFGNDRVELYSKYMDGCIQRYGGHGANSLCSHNEADRLRLNLEQPKLQTNYTEIGFKKTKLSDETRSMLQTFWAGVKAKENFPDSLWPEAWPKANTYVNHWESDSKMHPLDTKLRQVLWDEIEKKMQEWIPTVSSFSKSSLYGVRVYREGHILAPHVDRDPLISSAIINIDQEVTEPWPLEVIGHDGFAHNITISPGEVILYESHSIIHGRPFALKGSYYANAFVHFKPDFEAAEVDSSSLEDSSSDDDSRDEL</sequence>
<evidence type="ECO:0000313" key="3">
    <source>
        <dbReference type="Proteomes" id="UP001224775"/>
    </source>
</evidence>
<keyword evidence="1" id="KW-0732">Signal</keyword>
<reference evidence="2" key="1">
    <citation type="submission" date="2023-06" db="EMBL/GenBank/DDBJ databases">
        <title>Survivors Of The Sea: Transcriptome response of Skeletonema marinoi to long-term dormancy.</title>
        <authorList>
            <person name="Pinder M.I.M."/>
            <person name="Kourtchenko O."/>
            <person name="Robertson E.K."/>
            <person name="Larsson T."/>
            <person name="Maumus F."/>
            <person name="Osuna-Cruz C.M."/>
            <person name="Vancaester E."/>
            <person name="Stenow R."/>
            <person name="Vandepoele K."/>
            <person name="Ploug H."/>
            <person name="Bruchert V."/>
            <person name="Godhe A."/>
            <person name="Topel M."/>
        </authorList>
    </citation>
    <scope>NUCLEOTIDE SEQUENCE</scope>
    <source>
        <strain evidence="2">R05AC</strain>
    </source>
</reference>
<name>A0AAD8YGW7_9STRA</name>
<protein>
    <recommendedName>
        <fullName evidence="4">Alpha-ketoglutarate-dependent dioxygenase AlkB-like domain-containing protein</fullName>
    </recommendedName>
</protein>
<proteinExistence type="predicted"/>
<comment type="caution">
    <text evidence="2">The sequence shown here is derived from an EMBL/GenBank/DDBJ whole genome shotgun (WGS) entry which is preliminary data.</text>
</comment>
<evidence type="ECO:0000256" key="1">
    <source>
        <dbReference type="SAM" id="SignalP"/>
    </source>
</evidence>
<evidence type="ECO:0008006" key="4">
    <source>
        <dbReference type="Google" id="ProtNLM"/>
    </source>
</evidence>
<feature type="chain" id="PRO_5042285140" description="Alpha-ketoglutarate-dependent dioxygenase AlkB-like domain-containing protein" evidence="1">
    <location>
        <begin position="20"/>
        <end position="299"/>
    </location>
</feature>
<keyword evidence="3" id="KW-1185">Reference proteome</keyword>
<dbReference type="Proteomes" id="UP001224775">
    <property type="component" value="Unassembled WGS sequence"/>
</dbReference>
<gene>
    <name evidence="2" type="ORF">QTG54_004516</name>
</gene>
<evidence type="ECO:0000313" key="2">
    <source>
        <dbReference type="EMBL" id="KAK1745225.1"/>
    </source>
</evidence>
<organism evidence="2 3">
    <name type="scientific">Skeletonema marinoi</name>
    <dbReference type="NCBI Taxonomy" id="267567"/>
    <lineage>
        <taxon>Eukaryota</taxon>
        <taxon>Sar</taxon>
        <taxon>Stramenopiles</taxon>
        <taxon>Ochrophyta</taxon>
        <taxon>Bacillariophyta</taxon>
        <taxon>Coscinodiscophyceae</taxon>
        <taxon>Thalassiosirophycidae</taxon>
        <taxon>Thalassiosirales</taxon>
        <taxon>Skeletonemataceae</taxon>
        <taxon>Skeletonema</taxon>
        <taxon>Skeletonema marinoi-dohrnii complex</taxon>
    </lineage>
</organism>
<feature type="signal peptide" evidence="1">
    <location>
        <begin position="1"/>
        <end position="19"/>
    </location>
</feature>
<dbReference type="EMBL" id="JATAAI010000006">
    <property type="protein sequence ID" value="KAK1745225.1"/>
    <property type="molecule type" value="Genomic_DNA"/>
</dbReference>
<accession>A0AAD8YGW7</accession>
<dbReference type="AlphaFoldDB" id="A0AAD8YGW7"/>